<evidence type="ECO:0000313" key="2">
    <source>
        <dbReference type="EMBL" id="KAF7136836.1"/>
    </source>
</evidence>
<protein>
    <submittedName>
        <fullName evidence="2">Uncharacterized protein</fullName>
    </submittedName>
</protein>
<dbReference type="Proteomes" id="UP000630445">
    <property type="component" value="Unassembled WGS sequence"/>
</dbReference>
<keyword evidence="1" id="KW-0472">Membrane</keyword>
<accession>A0A8H6PHU5</accession>
<sequence>MDSYLVIIYYLFLLLLFGYFMVFHFPNMSSSSSSSSSPPSLDPAAINELVDEIDDNSFYHHPSWPQRWSHPDFTGYFLNNWTKAPWSKQQRRRTTRFLIPSMHSKFPWGYMIYRTVYTAESDELWPIAMEKLTQIMDYSIESDLYAEIRHKKPEDPEPDPTAERLVKESRKDVIFSDKKFWDGAGIEQVRQHFADYLRASKGRGYGRFEGCLIIDERSLKSIVASPVFRRGEAPQRHGQPYGFVGMIDGRYPETRYEPKYTGFMRVELPCLWPLYAELTSKYMWELCPSVPEDLIPVYDGGTGKAHDEEGNVHRIATDRGVRLF</sequence>
<name>A0A8H6PHU5_9EURO</name>
<keyword evidence="3" id="KW-1185">Reference proteome</keyword>
<reference evidence="2" key="1">
    <citation type="submission" date="2020-06" db="EMBL/GenBank/DDBJ databases">
        <title>Draft genome sequences of strains closely related to Aspergillus parafelis and Aspergillus hiratsukae.</title>
        <authorList>
            <person name="Dos Santos R.A.C."/>
            <person name="Rivero-Menendez O."/>
            <person name="Steenwyk J.L."/>
            <person name="Mead M.E."/>
            <person name="Goldman G.H."/>
            <person name="Alastruey-Izquierdo A."/>
            <person name="Rokas A."/>
        </authorList>
    </citation>
    <scope>NUCLEOTIDE SEQUENCE</scope>
    <source>
        <strain evidence="2">CNM-CM5793</strain>
    </source>
</reference>
<evidence type="ECO:0000256" key="1">
    <source>
        <dbReference type="SAM" id="Phobius"/>
    </source>
</evidence>
<comment type="caution">
    <text evidence="2">The sequence shown here is derived from an EMBL/GenBank/DDBJ whole genome shotgun (WGS) entry which is preliminary data.</text>
</comment>
<feature type="transmembrane region" description="Helical" evidence="1">
    <location>
        <begin position="6"/>
        <end position="25"/>
    </location>
</feature>
<dbReference type="AlphaFoldDB" id="A0A8H6PHU5"/>
<dbReference type="OrthoDB" id="6499973at2759"/>
<organism evidence="2 3">
    <name type="scientific">Aspergillus hiratsukae</name>
    <dbReference type="NCBI Taxonomy" id="1194566"/>
    <lineage>
        <taxon>Eukaryota</taxon>
        <taxon>Fungi</taxon>
        <taxon>Dikarya</taxon>
        <taxon>Ascomycota</taxon>
        <taxon>Pezizomycotina</taxon>
        <taxon>Eurotiomycetes</taxon>
        <taxon>Eurotiomycetidae</taxon>
        <taxon>Eurotiales</taxon>
        <taxon>Aspergillaceae</taxon>
        <taxon>Aspergillus</taxon>
        <taxon>Aspergillus subgen. Fumigati</taxon>
    </lineage>
</organism>
<keyword evidence="1" id="KW-1133">Transmembrane helix</keyword>
<proteinExistence type="predicted"/>
<evidence type="ECO:0000313" key="3">
    <source>
        <dbReference type="Proteomes" id="UP000630445"/>
    </source>
</evidence>
<keyword evidence="1" id="KW-0812">Transmembrane</keyword>
<dbReference type="EMBL" id="JACBAD010001711">
    <property type="protein sequence ID" value="KAF7136836.1"/>
    <property type="molecule type" value="Genomic_DNA"/>
</dbReference>
<gene>
    <name evidence="2" type="ORF">CNMCM5793_006406</name>
</gene>